<dbReference type="SUPFAM" id="SSF81811">
    <property type="entry name" value="Helical domain of Sec23/24"/>
    <property type="match status" value="1"/>
</dbReference>
<dbReference type="InterPro" id="IPR036465">
    <property type="entry name" value="vWFA_dom_sf"/>
</dbReference>
<keyword evidence="5" id="KW-0963">Cytoplasm</keyword>
<keyword evidence="4" id="KW-0813">Transport</keyword>
<comment type="similarity">
    <text evidence="3">Belongs to the SEC23/SEC24 family. SEC24 subfamily.</text>
</comment>
<feature type="domain" description="Gelsolin-like" evidence="9">
    <location>
        <begin position="779"/>
        <end position="815"/>
    </location>
</feature>
<comment type="subcellular location">
    <subcellularLocation>
        <location evidence="2">Cytoplasm</location>
    </subcellularLocation>
    <subcellularLocation>
        <location evidence="1">Golgi apparatus membrane</location>
    </subcellularLocation>
</comment>
<dbReference type="InterPro" id="IPR029006">
    <property type="entry name" value="ADF-H/Gelsolin-like_dom_sf"/>
</dbReference>
<dbReference type="InterPro" id="IPR006900">
    <property type="entry name" value="Sec23/24_helical_dom"/>
</dbReference>
<dbReference type="Pfam" id="PF00626">
    <property type="entry name" value="Gelsolin"/>
    <property type="match status" value="1"/>
</dbReference>
<proteinExistence type="inferred from homology"/>
<keyword evidence="15" id="KW-1185">Reference proteome</keyword>
<accession>A0ABR4NS47</accession>
<feature type="domain" description="Sec23/Sec24 helical" evidence="12">
    <location>
        <begin position="640"/>
        <end position="741"/>
    </location>
</feature>
<feature type="compositionally biased region" description="Polar residues" evidence="8">
    <location>
        <begin position="1"/>
        <end position="13"/>
    </location>
</feature>
<dbReference type="Pfam" id="PF08033">
    <property type="entry name" value="Sec23_BS"/>
    <property type="match status" value="1"/>
</dbReference>
<sequence>MSQDIVASVSDLSLDNAEPEVRRSAKSKRPTRAFHSFAGNAAQASPTTNMYAFQANYQTPKMNDNAGVFTPKNFNGSKLASPAPMASPGPFGMPMSPAPVGSPRLYGADYGNPNAAPDSTSSYIIPSHRWEEQNLFLTKAYDAVRDVVPPLPTTQYYASDNGICDPRLMQLSMNMIPSDQHIRSATKLPLGVTIQPFATTIPNEVPSSGEINGGEQQVQGSAEGPMRCKRCRCYINPKFQFTYDSKAVCNICQIKQQAPYDYSSAIGPNGQRTDAEIRPELSRGAVDFIVPMTYNRLPEKATRPLHYVFLIDVSTLANENGSSLAVVDGIRSSIDYIIENQPKCKVAIIAYDNKLKFFNLKPELETAQEYDVNELDDVFLPFYQGLFVNPSESKHVIDDTLNRLSSFITNDKYYHVPQVCFGSAVQAAELALETFTEGEGGKIICSLNSLPTVGNGNLYLRKDNAHLHHIKCDNDFYKKLTSDLMTKYIAIDLFVTSGGFVDMANVGHPTLATHGSLKYYPHFVQQNDEFKLVNDMVSTIANTVGYQGILKLRCSTGLAVDMYYNEATGYSDRDVTLPILTKDTTIDVLLKYQEKLKSGTSMSFQAALLYTDVHGVRKVRSLNSSALVSSNVREIFKRVNQNSVLRIMIKDVIRTLGDCDFPKIRKSIDNKLVDILTQYRGLVSGNSSSQLVLPESLKTLPSYMLSFQKQDLMVPNQQSTRGNDRMYDLIRYQSMSPAELLYKLYPQIVPLHVLLEEQDLSFYDANDKLLQVEKSSLEEVSVRNMHANFTDGGCYLIFNGDRIFLWFNPHTNRLLIQDLLGIDPDFPINQITLFGGVLPETSTEINGKVLNLIKYWGQMVNKTTLPVIPLRPNIDQYYSYVMGHILCEDKSINMVESGDNYILSLHRQIQEKIKKEDYIKISNKSQNDDIHQKFVQF</sequence>
<evidence type="ECO:0000256" key="7">
    <source>
        <dbReference type="ARBA" id="ARBA00023034"/>
    </source>
</evidence>
<evidence type="ECO:0000256" key="1">
    <source>
        <dbReference type="ARBA" id="ARBA00004394"/>
    </source>
</evidence>
<evidence type="ECO:0000313" key="15">
    <source>
        <dbReference type="Proteomes" id="UP001623330"/>
    </source>
</evidence>
<dbReference type="Pfam" id="PF04810">
    <property type="entry name" value="zf-Sec23_Sec24"/>
    <property type="match status" value="1"/>
</dbReference>
<feature type="domain" description="Sec23/Sec24 beta-sandwich" evidence="13">
    <location>
        <begin position="545"/>
        <end position="626"/>
    </location>
</feature>
<dbReference type="Gene3D" id="3.40.50.410">
    <property type="entry name" value="von Willebrand factor, type A domain"/>
    <property type="match status" value="1"/>
</dbReference>
<comment type="caution">
    <text evidence="14">The sequence shown here is derived from an EMBL/GenBank/DDBJ whole genome shotgun (WGS) entry which is preliminary data.</text>
</comment>
<dbReference type="SUPFAM" id="SSF81995">
    <property type="entry name" value="beta-sandwich domain of Sec23/24"/>
    <property type="match status" value="1"/>
</dbReference>
<evidence type="ECO:0000259" key="13">
    <source>
        <dbReference type="Pfam" id="PF08033"/>
    </source>
</evidence>
<evidence type="ECO:0000259" key="12">
    <source>
        <dbReference type="Pfam" id="PF04815"/>
    </source>
</evidence>
<dbReference type="SUPFAM" id="SSF53300">
    <property type="entry name" value="vWA-like"/>
    <property type="match status" value="1"/>
</dbReference>
<dbReference type="PANTHER" id="PTHR13803:SF4">
    <property type="entry name" value="SECRETORY 24CD, ISOFORM C"/>
    <property type="match status" value="1"/>
</dbReference>
<dbReference type="SUPFAM" id="SSF82919">
    <property type="entry name" value="Zn-finger domain of Sec23/24"/>
    <property type="match status" value="1"/>
</dbReference>
<organism evidence="14 15">
    <name type="scientific">Nakaseomyces bracarensis</name>
    <dbReference type="NCBI Taxonomy" id="273131"/>
    <lineage>
        <taxon>Eukaryota</taxon>
        <taxon>Fungi</taxon>
        <taxon>Dikarya</taxon>
        <taxon>Ascomycota</taxon>
        <taxon>Saccharomycotina</taxon>
        <taxon>Saccharomycetes</taxon>
        <taxon>Saccharomycetales</taxon>
        <taxon>Saccharomycetaceae</taxon>
        <taxon>Nakaseomyces</taxon>
    </lineage>
</organism>
<dbReference type="Gene3D" id="2.60.40.1670">
    <property type="entry name" value="beta-sandwich domain of Sec23/24"/>
    <property type="match status" value="1"/>
</dbReference>
<dbReference type="Proteomes" id="UP001623330">
    <property type="component" value="Unassembled WGS sequence"/>
</dbReference>
<evidence type="ECO:0000259" key="11">
    <source>
        <dbReference type="Pfam" id="PF04811"/>
    </source>
</evidence>
<dbReference type="InterPro" id="IPR036180">
    <property type="entry name" value="Gelsolin-like_dom_sf"/>
</dbReference>
<evidence type="ECO:0000256" key="2">
    <source>
        <dbReference type="ARBA" id="ARBA00004496"/>
    </source>
</evidence>
<dbReference type="InterPro" id="IPR006896">
    <property type="entry name" value="Sec23/24_trunk_dom"/>
</dbReference>
<gene>
    <name evidence="14" type="ORF">RNJ44_00800</name>
</gene>
<feature type="domain" description="Sec23/Sec24 trunk" evidence="11">
    <location>
        <begin position="303"/>
        <end position="538"/>
    </location>
</feature>
<dbReference type="Gene3D" id="2.30.30.380">
    <property type="entry name" value="Zn-finger domain of Sec23/24"/>
    <property type="match status" value="1"/>
</dbReference>
<dbReference type="SUPFAM" id="SSF82754">
    <property type="entry name" value="C-terminal, gelsolin-like domain of Sec23/24"/>
    <property type="match status" value="1"/>
</dbReference>
<evidence type="ECO:0000259" key="9">
    <source>
        <dbReference type="Pfam" id="PF00626"/>
    </source>
</evidence>
<dbReference type="InterPro" id="IPR007123">
    <property type="entry name" value="Gelsolin-like_dom"/>
</dbReference>
<evidence type="ECO:0000313" key="14">
    <source>
        <dbReference type="EMBL" id="KAL3231161.1"/>
    </source>
</evidence>
<dbReference type="InterPro" id="IPR006895">
    <property type="entry name" value="Znf_Sec23_Sec24"/>
</dbReference>
<name>A0ABR4NS47_9SACH</name>
<evidence type="ECO:0000256" key="3">
    <source>
        <dbReference type="ARBA" id="ARBA00008334"/>
    </source>
</evidence>
<dbReference type="Pfam" id="PF04815">
    <property type="entry name" value="Sec23_helical"/>
    <property type="match status" value="1"/>
</dbReference>
<evidence type="ECO:0000256" key="8">
    <source>
        <dbReference type="SAM" id="MobiDB-lite"/>
    </source>
</evidence>
<dbReference type="InterPro" id="IPR036174">
    <property type="entry name" value="Znf_Sec23_Sec24_sf"/>
</dbReference>
<dbReference type="EMBL" id="JBEVYD010000008">
    <property type="protein sequence ID" value="KAL3231161.1"/>
    <property type="molecule type" value="Genomic_DNA"/>
</dbReference>
<evidence type="ECO:0000259" key="10">
    <source>
        <dbReference type="Pfam" id="PF04810"/>
    </source>
</evidence>
<dbReference type="InterPro" id="IPR036175">
    <property type="entry name" value="Sec23/24_helical_dom_sf"/>
</dbReference>
<protein>
    <submittedName>
        <fullName evidence="14">SED5-binding protein 3</fullName>
    </submittedName>
</protein>
<dbReference type="Gene3D" id="3.40.20.10">
    <property type="entry name" value="Severin"/>
    <property type="match status" value="1"/>
</dbReference>
<dbReference type="PANTHER" id="PTHR13803">
    <property type="entry name" value="SEC24-RELATED PROTEIN"/>
    <property type="match status" value="1"/>
</dbReference>
<evidence type="ECO:0000256" key="6">
    <source>
        <dbReference type="ARBA" id="ARBA00022927"/>
    </source>
</evidence>
<keyword evidence="7" id="KW-0333">Golgi apparatus</keyword>
<dbReference type="Gene3D" id="1.20.120.730">
    <property type="entry name" value="Sec23/Sec24 helical domain"/>
    <property type="match status" value="1"/>
</dbReference>
<reference evidence="14 15" key="1">
    <citation type="submission" date="2024-05" db="EMBL/GenBank/DDBJ databases">
        <title>Long read based assembly of the Candida bracarensis genome reveals expanded adhesin content.</title>
        <authorList>
            <person name="Marcet-Houben M."/>
            <person name="Ksiezopolska E."/>
            <person name="Gabaldon T."/>
        </authorList>
    </citation>
    <scope>NUCLEOTIDE SEQUENCE [LARGE SCALE GENOMIC DNA]</scope>
    <source>
        <strain evidence="14 15">CBM6</strain>
    </source>
</reference>
<dbReference type="InterPro" id="IPR050550">
    <property type="entry name" value="SEC23_SEC24_subfamily"/>
</dbReference>
<keyword evidence="6" id="KW-0653">Protein transport</keyword>
<dbReference type="Pfam" id="PF04811">
    <property type="entry name" value="Sec23_trunk"/>
    <property type="match status" value="1"/>
</dbReference>
<evidence type="ECO:0000256" key="5">
    <source>
        <dbReference type="ARBA" id="ARBA00022490"/>
    </source>
</evidence>
<dbReference type="InterPro" id="IPR012990">
    <property type="entry name" value="Beta-sandwich_Sec23_24"/>
</dbReference>
<feature type="domain" description="Zinc finger Sec23/Sec24-type" evidence="10">
    <location>
        <begin position="225"/>
        <end position="262"/>
    </location>
</feature>
<feature type="region of interest" description="Disordered" evidence="8">
    <location>
        <begin position="1"/>
        <end position="32"/>
    </location>
</feature>
<evidence type="ECO:0000256" key="4">
    <source>
        <dbReference type="ARBA" id="ARBA00022448"/>
    </source>
</evidence>